<dbReference type="GO" id="GO:0030272">
    <property type="term" value="F:5-formyltetrahydrofolate cyclo-ligase activity"/>
    <property type="evidence" value="ECO:0007669"/>
    <property type="project" value="TreeGrafter"/>
</dbReference>
<dbReference type="Gene3D" id="3.40.50.10420">
    <property type="entry name" value="NagB/RpiA/CoA transferase-like"/>
    <property type="match status" value="1"/>
</dbReference>
<dbReference type="EMBL" id="CAFAAW010000040">
    <property type="protein sequence ID" value="CAB4809391.1"/>
    <property type="molecule type" value="Genomic_DNA"/>
</dbReference>
<name>A0A6J6CCI1_9ZZZZ</name>
<dbReference type="GO" id="GO:0035999">
    <property type="term" value="P:tetrahydrofolate interconversion"/>
    <property type="evidence" value="ECO:0007669"/>
    <property type="project" value="TreeGrafter"/>
</dbReference>
<proteinExistence type="inferred from homology"/>
<dbReference type="GO" id="GO:0009396">
    <property type="term" value="P:folic acid-containing compound biosynthetic process"/>
    <property type="evidence" value="ECO:0007669"/>
    <property type="project" value="TreeGrafter"/>
</dbReference>
<dbReference type="PANTHER" id="PTHR23407">
    <property type="entry name" value="ATPASE INHIBITOR/5-FORMYLTETRAHYDROFOLATE CYCLO-LIGASE"/>
    <property type="match status" value="1"/>
</dbReference>
<evidence type="ECO:0000313" key="5">
    <source>
        <dbReference type="EMBL" id="CAB4548904.1"/>
    </source>
</evidence>
<evidence type="ECO:0000313" key="4">
    <source>
        <dbReference type="EMBL" id="CAB4331906.1"/>
    </source>
</evidence>
<evidence type="ECO:0000313" key="6">
    <source>
        <dbReference type="EMBL" id="CAB4603629.1"/>
    </source>
</evidence>
<dbReference type="Pfam" id="PF01812">
    <property type="entry name" value="5-FTHF_cyc-lig"/>
    <property type="match status" value="1"/>
</dbReference>
<accession>A0A6J6CCI1</accession>
<gene>
    <name evidence="5" type="ORF">UFOPK1509_00168</name>
    <name evidence="6" type="ORF">UFOPK1854_00122</name>
    <name evidence="7" type="ORF">UFOPK3120_00482</name>
    <name evidence="4" type="ORF">UFOPK4171_00055</name>
</gene>
<evidence type="ECO:0000256" key="3">
    <source>
        <dbReference type="ARBA" id="ARBA00022840"/>
    </source>
</evidence>
<sequence length="182" mass="20677">MTKDQISIAKSQLREQYRQDRKARFIDDSWLHILSISEFVNKKKIASYISFDYEPNTQDLNQKLIASGVWLYLPRLLKNNDLEWVRWNGESINLKKTGKVLEPIGEAELVDLDLIIVPALHVDRTGNRLGQGGGSYDRALARSSAWKIALVHPGEITSEPIPVSEFDQKVDAVATPTMVVRF</sequence>
<dbReference type="SUPFAM" id="SSF100950">
    <property type="entry name" value="NagB/RpiA/CoA transferase-like"/>
    <property type="match status" value="1"/>
</dbReference>
<dbReference type="PIRSF" id="PIRSF006806">
    <property type="entry name" value="FTHF_cligase"/>
    <property type="match status" value="1"/>
</dbReference>
<comment type="similarity">
    <text evidence="1">Belongs to the 5-formyltetrahydrofolate cyclo-ligase family.</text>
</comment>
<dbReference type="PANTHER" id="PTHR23407:SF1">
    <property type="entry name" value="5-FORMYLTETRAHYDROFOLATE CYCLO-LIGASE"/>
    <property type="match status" value="1"/>
</dbReference>
<dbReference type="EMBL" id="CAEZUT010000007">
    <property type="protein sequence ID" value="CAB4603629.1"/>
    <property type="molecule type" value="Genomic_DNA"/>
</dbReference>
<dbReference type="NCBIfam" id="TIGR02727">
    <property type="entry name" value="MTHFS_bact"/>
    <property type="match status" value="1"/>
</dbReference>
<keyword evidence="2" id="KW-0547">Nucleotide-binding</keyword>
<organism evidence="5">
    <name type="scientific">freshwater metagenome</name>
    <dbReference type="NCBI Taxonomy" id="449393"/>
    <lineage>
        <taxon>unclassified sequences</taxon>
        <taxon>metagenomes</taxon>
        <taxon>ecological metagenomes</taxon>
    </lineage>
</organism>
<evidence type="ECO:0000256" key="2">
    <source>
        <dbReference type="ARBA" id="ARBA00022741"/>
    </source>
</evidence>
<protein>
    <submittedName>
        <fullName evidence="5">Unannotated protein</fullName>
    </submittedName>
</protein>
<dbReference type="EMBL" id="CAEZSY010000011">
    <property type="protein sequence ID" value="CAB4548904.1"/>
    <property type="molecule type" value="Genomic_DNA"/>
</dbReference>
<dbReference type="InterPro" id="IPR037171">
    <property type="entry name" value="NagB/RpiA_transferase-like"/>
</dbReference>
<dbReference type="AlphaFoldDB" id="A0A6J6CCI1"/>
<dbReference type="InterPro" id="IPR002698">
    <property type="entry name" value="FTHF_cligase"/>
</dbReference>
<dbReference type="InterPro" id="IPR024185">
    <property type="entry name" value="FTHF_cligase-like_sf"/>
</dbReference>
<keyword evidence="3" id="KW-0067">ATP-binding</keyword>
<reference evidence="5" key="1">
    <citation type="submission" date="2020-05" db="EMBL/GenBank/DDBJ databases">
        <authorList>
            <person name="Chiriac C."/>
            <person name="Salcher M."/>
            <person name="Ghai R."/>
            <person name="Kavagutti S V."/>
        </authorList>
    </citation>
    <scope>NUCLEOTIDE SEQUENCE</scope>
</reference>
<dbReference type="EMBL" id="CAESAM010000002">
    <property type="protein sequence ID" value="CAB4331906.1"/>
    <property type="molecule type" value="Genomic_DNA"/>
</dbReference>
<dbReference type="GO" id="GO:0005524">
    <property type="term" value="F:ATP binding"/>
    <property type="evidence" value="ECO:0007669"/>
    <property type="project" value="UniProtKB-KW"/>
</dbReference>
<evidence type="ECO:0000313" key="7">
    <source>
        <dbReference type="EMBL" id="CAB4809391.1"/>
    </source>
</evidence>
<evidence type="ECO:0000256" key="1">
    <source>
        <dbReference type="ARBA" id="ARBA00010638"/>
    </source>
</evidence>